<evidence type="ECO:0000256" key="3">
    <source>
        <dbReference type="ARBA" id="ARBA00022692"/>
    </source>
</evidence>
<evidence type="ECO:0000256" key="1">
    <source>
        <dbReference type="ARBA" id="ARBA00004141"/>
    </source>
</evidence>
<gene>
    <name evidence="7" type="ORF">BGW36DRAFT_436229</name>
</gene>
<dbReference type="Pfam" id="PF01184">
    <property type="entry name" value="Gpr1_Fun34_YaaH"/>
    <property type="match status" value="1"/>
</dbReference>
<comment type="similarity">
    <text evidence="2">Belongs to the acetate uptake transporter (AceTr) (TC 2.A.96) family.</text>
</comment>
<evidence type="ECO:0000256" key="4">
    <source>
        <dbReference type="ARBA" id="ARBA00022989"/>
    </source>
</evidence>
<evidence type="ECO:0000313" key="7">
    <source>
        <dbReference type="EMBL" id="KAH8706034.1"/>
    </source>
</evidence>
<accession>A0AAD4L2J0</accession>
<keyword evidence="4 6" id="KW-1133">Transmembrane helix</keyword>
<dbReference type="InterPro" id="IPR000791">
    <property type="entry name" value="Gpr1/Fun34/SatP-like"/>
</dbReference>
<evidence type="ECO:0000256" key="5">
    <source>
        <dbReference type="ARBA" id="ARBA00023136"/>
    </source>
</evidence>
<name>A0AAD4L2J0_9EURO</name>
<evidence type="ECO:0000256" key="2">
    <source>
        <dbReference type="ARBA" id="ARBA00005587"/>
    </source>
</evidence>
<dbReference type="GO" id="GO:0005886">
    <property type="term" value="C:plasma membrane"/>
    <property type="evidence" value="ECO:0007669"/>
    <property type="project" value="TreeGrafter"/>
</dbReference>
<proteinExistence type="inferred from homology"/>
<dbReference type="EMBL" id="JAJTJA010000001">
    <property type="protein sequence ID" value="KAH8706034.1"/>
    <property type="molecule type" value="Genomic_DNA"/>
</dbReference>
<reference evidence="7" key="1">
    <citation type="submission" date="2021-12" db="EMBL/GenBank/DDBJ databases">
        <title>Convergent genome expansion in fungi linked to evolution of root-endophyte symbiosis.</title>
        <authorList>
            <consortium name="DOE Joint Genome Institute"/>
            <person name="Ke Y.-H."/>
            <person name="Bonito G."/>
            <person name="Liao H.-L."/>
            <person name="Looney B."/>
            <person name="Rojas-Flechas A."/>
            <person name="Nash J."/>
            <person name="Hameed K."/>
            <person name="Schadt C."/>
            <person name="Martin F."/>
            <person name="Crous P.W."/>
            <person name="Miettinen O."/>
            <person name="Magnuson J.K."/>
            <person name="Labbe J."/>
            <person name="Jacobson D."/>
            <person name="Doktycz M.J."/>
            <person name="Veneault-Fourrey C."/>
            <person name="Kuo A."/>
            <person name="Mondo S."/>
            <person name="Calhoun S."/>
            <person name="Riley R."/>
            <person name="Ohm R."/>
            <person name="LaButti K."/>
            <person name="Andreopoulos B."/>
            <person name="Pangilinan J."/>
            <person name="Nolan M."/>
            <person name="Tritt A."/>
            <person name="Clum A."/>
            <person name="Lipzen A."/>
            <person name="Daum C."/>
            <person name="Barry K."/>
            <person name="Grigoriev I.V."/>
            <person name="Vilgalys R."/>
        </authorList>
    </citation>
    <scope>NUCLEOTIDE SEQUENCE</scope>
    <source>
        <strain evidence="7">PMI_201</strain>
    </source>
</reference>
<protein>
    <submittedName>
        <fullName evidence="7">GPR1/FUN34/yaaH family-domain-containing protein</fullName>
    </submittedName>
</protein>
<dbReference type="RefSeq" id="XP_046078655.1">
    <property type="nucleotide sequence ID" value="XM_046221443.1"/>
</dbReference>
<evidence type="ECO:0000313" key="8">
    <source>
        <dbReference type="Proteomes" id="UP001201262"/>
    </source>
</evidence>
<sequence>MNLQARGITEPNLVIGAAFAYGDLVHLCAGMWDMAARNTFGATTLSSYGGFWIAFAFIFTPSGFGI</sequence>
<feature type="transmembrane region" description="Helical" evidence="6">
    <location>
        <begin position="12"/>
        <end position="32"/>
    </location>
</feature>
<dbReference type="PANTHER" id="PTHR31123">
    <property type="entry name" value="ACCUMULATION OF DYADS PROTEIN 2-RELATED"/>
    <property type="match status" value="1"/>
</dbReference>
<keyword evidence="3 6" id="KW-0812">Transmembrane</keyword>
<keyword evidence="5 6" id="KW-0472">Membrane</keyword>
<dbReference type="PANTHER" id="PTHR31123:SF1">
    <property type="entry name" value="ACCUMULATION OF DYADS PROTEIN 2-RELATED"/>
    <property type="match status" value="1"/>
</dbReference>
<comment type="subcellular location">
    <subcellularLocation>
        <location evidence="1">Membrane</location>
        <topology evidence="1">Multi-pass membrane protein</topology>
    </subcellularLocation>
</comment>
<dbReference type="GO" id="GO:0015123">
    <property type="term" value="F:acetate transmembrane transporter activity"/>
    <property type="evidence" value="ECO:0007669"/>
    <property type="project" value="TreeGrafter"/>
</dbReference>
<keyword evidence="8" id="KW-1185">Reference proteome</keyword>
<evidence type="ECO:0000256" key="6">
    <source>
        <dbReference type="SAM" id="Phobius"/>
    </source>
</evidence>
<dbReference type="GeneID" id="70251730"/>
<dbReference type="InterPro" id="IPR051633">
    <property type="entry name" value="AceTr"/>
</dbReference>
<feature type="transmembrane region" description="Helical" evidence="6">
    <location>
        <begin position="44"/>
        <end position="64"/>
    </location>
</feature>
<dbReference type="AlphaFoldDB" id="A0AAD4L2J0"/>
<dbReference type="Proteomes" id="UP001201262">
    <property type="component" value="Unassembled WGS sequence"/>
</dbReference>
<comment type="caution">
    <text evidence="7">The sequence shown here is derived from an EMBL/GenBank/DDBJ whole genome shotgun (WGS) entry which is preliminary data.</text>
</comment>
<organism evidence="7 8">
    <name type="scientific">Talaromyces proteolyticus</name>
    <dbReference type="NCBI Taxonomy" id="1131652"/>
    <lineage>
        <taxon>Eukaryota</taxon>
        <taxon>Fungi</taxon>
        <taxon>Dikarya</taxon>
        <taxon>Ascomycota</taxon>
        <taxon>Pezizomycotina</taxon>
        <taxon>Eurotiomycetes</taxon>
        <taxon>Eurotiomycetidae</taxon>
        <taxon>Eurotiales</taxon>
        <taxon>Trichocomaceae</taxon>
        <taxon>Talaromyces</taxon>
        <taxon>Talaromyces sect. Bacilispori</taxon>
    </lineage>
</organism>